<protein>
    <submittedName>
        <fullName evidence="2">Uncharacterized protein</fullName>
    </submittedName>
</protein>
<comment type="caution">
    <text evidence="2">The sequence shown here is derived from an EMBL/GenBank/DDBJ whole genome shotgun (WGS) entry which is preliminary data.</text>
</comment>
<sequence length="175" mass="19971">MKTENNIPKHRGFNTPENYFQESKEHLLNQIRLDDQLSDSSSSRFDVPDDYFATSMEAILDTLSRKRTEDLSNSNDTETKVIILKQYLYPIAGIAAALLLLVSILWTQVQSSSGDDITTIAAYFDDEATDLEGIEFAEWLTEDDINDLQNDLALDESIIIDYLDERLDGFDLYID</sequence>
<accession>A0ABV9L415</accession>
<dbReference type="Proteomes" id="UP001595878">
    <property type="component" value="Unassembled WGS sequence"/>
</dbReference>
<reference evidence="3" key="1">
    <citation type="journal article" date="2019" name="Int. J. Syst. Evol. Microbiol.">
        <title>The Global Catalogue of Microorganisms (GCM) 10K type strain sequencing project: providing services to taxonomists for standard genome sequencing and annotation.</title>
        <authorList>
            <consortium name="The Broad Institute Genomics Platform"/>
            <consortium name="The Broad Institute Genome Sequencing Center for Infectious Disease"/>
            <person name="Wu L."/>
            <person name="Ma J."/>
        </authorList>
    </citation>
    <scope>NUCLEOTIDE SEQUENCE [LARGE SCALE GENOMIC DNA]</scope>
    <source>
        <strain evidence="3">CGMCC 4.7427</strain>
    </source>
</reference>
<dbReference type="RefSeq" id="WP_380030993.1">
    <property type="nucleotide sequence ID" value="NZ_JBHSHB010000003.1"/>
</dbReference>
<evidence type="ECO:0000313" key="3">
    <source>
        <dbReference type="Proteomes" id="UP001595878"/>
    </source>
</evidence>
<keyword evidence="1" id="KW-1133">Transmembrane helix</keyword>
<feature type="transmembrane region" description="Helical" evidence="1">
    <location>
        <begin position="87"/>
        <end position="106"/>
    </location>
</feature>
<keyword evidence="1" id="KW-0472">Membrane</keyword>
<keyword evidence="3" id="KW-1185">Reference proteome</keyword>
<gene>
    <name evidence="2" type="ORF">ACFO5T_00140</name>
</gene>
<name>A0ABV9L415_9FLAO</name>
<keyword evidence="1" id="KW-0812">Transmembrane</keyword>
<evidence type="ECO:0000256" key="1">
    <source>
        <dbReference type="SAM" id="Phobius"/>
    </source>
</evidence>
<proteinExistence type="predicted"/>
<dbReference type="EMBL" id="JBHSHB010000003">
    <property type="protein sequence ID" value="MFC4688823.1"/>
    <property type="molecule type" value="Genomic_DNA"/>
</dbReference>
<evidence type="ECO:0000313" key="2">
    <source>
        <dbReference type="EMBL" id="MFC4688823.1"/>
    </source>
</evidence>
<organism evidence="2 3">
    <name type="scientific">Dokdonia genika</name>
    <dbReference type="NCBI Taxonomy" id="308113"/>
    <lineage>
        <taxon>Bacteria</taxon>
        <taxon>Pseudomonadati</taxon>
        <taxon>Bacteroidota</taxon>
        <taxon>Flavobacteriia</taxon>
        <taxon>Flavobacteriales</taxon>
        <taxon>Flavobacteriaceae</taxon>
        <taxon>Dokdonia</taxon>
    </lineage>
</organism>